<reference evidence="2" key="1">
    <citation type="submission" date="2022-03" db="EMBL/GenBank/DDBJ databases">
        <title>Identification of a novel bacterium isolated from mangrove sediments.</title>
        <authorList>
            <person name="Pan X."/>
        </authorList>
    </citation>
    <scope>NUCLEOTIDE SEQUENCE</scope>
    <source>
        <strain evidence="2">B1949</strain>
    </source>
</reference>
<protein>
    <submittedName>
        <fullName evidence="2">Ribonuclease E inhibitor RraB</fullName>
    </submittedName>
</protein>
<dbReference type="SUPFAM" id="SSF89946">
    <property type="entry name" value="Hypothetical protein VC0424"/>
    <property type="match status" value="1"/>
</dbReference>
<feature type="domain" description="Regulator of ribonuclease activity B" evidence="1">
    <location>
        <begin position="5"/>
        <end position="102"/>
    </location>
</feature>
<dbReference type="InterPro" id="IPR036701">
    <property type="entry name" value="RraB-like_sf"/>
</dbReference>
<organism evidence="2 3">
    <name type="scientific">Novosphingobium organovorum</name>
    <dbReference type="NCBI Taxonomy" id="2930092"/>
    <lineage>
        <taxon>Bacteria</taxon>
        <taxon>Pseudomonadati</taxon>
        <taxon>Pseudomonadota</taxon>
        <taxon>Alphaproteobacteria</taxon>
        <taxon>Sphingomonadales</taxon>
        <taxon>Sphingomonadaceae</taxon>
        <taxon>Novosphingobium</taxon>
    </lineage>
</organism>
<dbReference type="Pfam" id="PF06877">
    <property type="entry name" value="RraB"/>
    <property type="match status" value="1"/>
</dbReference>
<dbReference type="RefSeq" id="WP_244022802.1">
    <property type="nucleotide sequence ID" value="NZ_JALHLF010000083.1"/>
</dbReference>
<dbReference type="Gene3D" id="3.30.70.970">
    <property type="entry name" value="RraB-like"/>
    <property type="match status" value="1"/>
</dbReference>
<evidence type="ECO:0000313" key="2">
    <source>
        <dbReference type="EMBL" id="MCJ2184203.1"/>
    </source>
</evidence>
<comment type="caution">
    <text evidence="2">The sequence shown here is derived from an EMBL/GenBank/DDBJ whole genome shotgun (WGS) entry which is preliminary data.</text>
</comment>
<dbReference type="InterPro" id="IPR009671">
    <property type="entry name" value="RraB_dom"/>
</dbReference>
<gene>
    <name evidence="2" type="ORF">MTR62_16105</name>
</gene>
<proteinExistence type="predicted"/>
<keyword evidence="3" id="KW-1185">Reference proteome</keyword>
<evidence type="ECO:0000313" key="3">
    <source>
        <dbReference type="Proteomes" id="UP001162881"/>
    </source>
</evidence>
<dbReference type="Proteomes" id="UP001162881">
    <property type="component" value="Unassembled WGS sequence"/>
</dbReference>
<name>A0ABT0BH85_9SPHN</name>
<accession>A0ABT0BH85</accession>
<sequence>MSLLEENADILAGMEREGSDLGPARSVDFSHIFPDQPSAEAFAAECQRDGFKIDIAEIDRDEDPWDVAVSTDIQPSAVNITAWEERFDARAETYGGRSDGWGFLRV</sequence>
<evidence type="ECO:0000259" key="1">
    <source>
        <dbReference type="Pfam" id="PF06877"/>
    </source>
</evidence>
<dbReference type="EMBL" id="JALHLF010000083">
    <property type="protein sequence ID" value="MCJ2184203.1"/>
    <property type="molecule type" value="Genomic_DNA"/>
</dbReference>